<dbReference type="STRING" id="570156.AOG27_07440"/>
<protein>
    <recommendedName>
        <fullName evidence="6">Sugar transporter</fullName>
    </recommendedName>
</protein>
<sequence length="139" mass="15432">MNPPAWLKPLAWAALVWNLLGVIAFIMQLLITPEMINQLPEAQQAAYRDIPLWSTAAFAIAVFAASFASILLLVKKALARELFLISFIAVLVQQYYNFVVIDSLAMFGTSALAMPLCVIVIGLLLLFISHKGKQQNWLN</sequence>
<evidence type="ECO:0008006" key="6">
    <source>
        <dbReference type="Google" id="ProtNLM"/>
    </source>
</evidence>
<dbReference type="EMBL" id="LJTC01000004">
    <property type="protein sequence ID" value="KPM84128.1"/>
    <property type="molecule type" value="Genomic_DNA"/>
</dbReference>
<dbReference type="AlphaFoldDB" id="A0A0N8HKK4"/>
<name>A0A0N8HKK4_9GAMM</name>
<reference evidence="3 5" key="2">
    <citation type="submission" date="2023-01" db="EMBL/GenBank/DDBJ databases">
        <title>Trichodesmium-associated heterotrophic epibiont bacteria.</title>
        <authorList>
            <person name="Cleveland C.S."/>
            <person name="Webb E.A."/>
        </authorList>
    </citation>
    <scope>NUCLEOTIDE SEQUENCE [LARGE SCALE GENOMIC DNA]</scope>
    <source>
        <strain evidence="3 5">USCH2</strain>
    </source>
</reference>
<accession>A0A0N8HKK4</accession>
<organism evidence="2 4">
    <name type="scientific">Pseudoalteromonas lipolytica</name>
    <dbReference type="NCBI Taxonomy" id="570156"/>
    <lineage>
        <taxon>Bacteria</taxon>
        <taxon>Pseudomonadati</taxon>
        <taxon>Pseudomonadota</taxon>
        <taxon>Gammaproteobacteria</taxon>
        <taxon>Alteromonadales</taxon>
        <taxon>Pseudoalteromonadaceae</taxon>
        <taxon>Pseudoalteromonas</taxon>
    </lineage>
</organism>
<gene>
    <name evidence="2" type="ORF">AOG27_07440</name>
    <name evidence="3" type="ORF">PQI24_03325</name>
</gene>
<feature type="transmembrane region" description="Helical" evidence="1">
    <location>
        <begin position="81"/>
        <end position="98"/>
    </location>
</feature>
<dbReference type="Proteomes" id="UP001377972">
    <property type="component" value="Unassembled WGS sequence"/>
</dbReference>
<evidence type="ECO:0000256" key="1">
    <source>
        <dbReference type="SAM" id="Phobius"/>
    </source>
</evidence>
<dbReference type="RefSeq" id="WP_054552384.1">
    <property type="nucleotide sequence ID" value="NZ_JAQPZS010000002.1"/>
</dbReference>
<dbReference type="PATRIC" id="fig|570156.3.peg.2543"/>
<keyword evidence="1" id="KW-1133">Transmembrane helix</keyword>
<dbReference type="Proteomes" id="UP000050378">
    <property type="component" value="Unassembled WGS sequence"/>
</dbReference>
<keyword evidence="5" id="KW-1185">Reference proteome</keyword>
<dbReference type="EMBL" id="JAQPZS010000002">
    <property type="protein sequence ID" value="MEJ6495043.1"/>
    <property type="molecule type" value="Genomic_DNA"/>
</dbReference>
<evidence type="ECO:0000313" key="4">
    <source>
        <dbReference type="Proteomes" id="UP000050378"/>
    </source>
</evidence>
<reference evidence="2 4" key="1">
    <citation type="submission" date="2015-09" db="EMBL/GenBank/DDBJ databases">
        <title>Draft Genome Sequence of Pseudoalteromonas lipolytica UCD-48B.</title>
        <authorList>
            <person name="Krusor M."/>
            <person name="Coil D.A."/>
            <person name="Lang J.M."/>
            <person name="Eisen J.A."/>
            <person name="Alexiev A."/>
        </authorList>
    </citation>
    <scope>NUCLEOTIDE SEQUENCE [LARGE SCALE GENOMIC DNA]</scope>
    <source>
        <strain evidence="2 4">UCD-48B</strain>
    </source>
</reference>
<keyword evidence="1" id="KW-0472">Membrane</keyword>
<dbReference type="OrthoDB" id="1143964at2"/>
<feature type="transmembrane region" description="Helical" evidence="1">
    <location>
        <begin position="51"/>
        <end position="74"/>
    </location>
</feature>
<keyword evidence="1" id="KW-0812">Transmembrane</keyword>
<evidence type="ECO:0000313" key="5">
    <source>
        <dbReference type="Proteomes" id="UP001377972"/>
    </source>
</evidence>
<feature type="transmembrane region" description="Helical" evidence="1">
    <location>
        <begin position="12"/>
        <end position="31"/>
    </location>
</feature>
<evidence type="ECO:0000313" key="2">
    <source>
        <dbReference type="EMBL" id="KPM84128.1"/>
    </source>
</evidence>
<feature type="transmembrane region" description="Helical" evidence="1">
    <location>
        <begin position="104"/>
        <end position="128"/>
    </location>
</feature>
<evidence type="ECO:0000313" key="3">
    <source>
        <dbReference type="EMBL" id="MEJ6495043.1"/>
    </source>
</evidence>
<proteinExistence type="predicted"/>
<comment type="caution">
    <text evidence="2">The sequence shown here is derived from an EMBL/GenBank/DDBJ whole genome shotgun (WGS) entry which is preliminary data.</text>
</comment>